<evidence type="ECO:0008006" key="3">
    <source>
        <dbReference type="Google" id="ProtNLM"/>
    </source>
</evidence>
<dbReference type="InterPro" id="IPR038718">
    <property type="entry name" value="SNF2-like_sf"/>
</dbReference>
<dbReference type="OrthoDB" id="3060910at2759"/>
<keyword evidence="2" id="KW-1185">Reference proteome</keyword>
<accession>A0A0C2SV33</accession>
<dbReference type="AlphaFoldDB" id="A0A0C2SV33"/>
<protein>
    <recommendedName>
        <fullName evidence="3">Helicase ATP-binding domain-containing protein</fullName>
    </recommendedName>
</protein>
<dbReference type="SUPFAM" id="SSF52540">
    <property type="entry name" value="P-loop containing nucleoside triphosphate hydrolases"/>
    <property type="match status" value="1"/>
</dbReference>
<reference evidence="1 2" key="1">
    <citation type="submission" date="2014-04" db="EMBL/GenBank/DDBJ databases">
        <title>Evolutionary Origins and Diversification of the Mycorrhizal Mutualists.</title>
        <authorList>
            <consortium name="DOE Joint Genome Institute"/>
            <consortium name="Mycorrhizal Genomics Consortium"/>
            <person name="Kohler A."/>
            <person name="Kuo A."/>
            <person name="Nagy L.G."/>
            <person name="Floudas D."/>
            <person name="Copeland A."/>
            <person name="Barry K.W."/>
            <person name="Cichocki N."/>
            <person name="Veneault-Fourrey C."/>
            <person name="LaButti K."/>
            <person name="Lindquist E.A."/>
            <person name="Lipzen A."/>
            <person name="Lundell T."/>
            <person name="Morin E."/>
            <person name="Murat C."/>
            <person name="Riley R."/>
            <person name="Ohm R."/>
            <person name="Sun H."/>
            <person name="Tunlid A."/>
            <person name="Henrissat B."/>
            <person name="Grigoriev I.V."/>
            <person name="Hibbett D.S."/>
            <person name="Martin F."/>
        </authorList>
    </citation>
    <scope>NUCLEOTIDE SEQUENCE [LARGE SCALE GENOMIC DNA]</scope>
    <source>
        <strain evidence="1 2">Koide BX008</strain>
    </source>
</reference>
<dbReference type="STRING" id="946122.A0A0C2SV33"/>
<organism evidence="1 2">
    <name type="scientific">Amanita muscaria (strain Koide BX008)</name>
    <dbReference type="NCBI Taxonomy" id="946122"/>
    <lineage>
        <taxon>Eukaryota</taxon>
        <taxon>Fungi</taxon>
        <taxon>Dikarya</taxon>
        <taxon>Basidiomycota</taxon>
        <taxon>Agaricomycotina</taxon>
        <taxon>Agaricomycetes</taxon>
        <taxon>Agaricomycetidae</taxon>
        <taxon>Agaricales</taxon>
        <taxon>Pluteineae</taxon>
        <taxon>Amanitaceae</taxon>
        <taxon>Amanita</taxon>
    </lineage>
</organism>
<name>A0A0C2SV33_AMAMK</name>
<evidence type="ECO:0000313" key="1">
    <source>
        <dbReference type="EMBL" id="KIL57929.1"/>
    </source>
</evidence>
<dbReference type="Gene3D" id="3.40.50.10810">
    <property type="entry name" value="Tandem AAA-ATPase domain"/>
    <property type="match status" value="1"/>
</dbReference>
<sequence length="132" mass="14979">MEFWSQTVDEAHQFRSVSTKQWAVLELLDLAQVKILLTGTLLHTAPKDISALGRLLGIPHFRSETAVKEEKDDNAAFRHARKLDDDGLESRQAQVEAVRRMQAQFSGHILHRTVDSRNWKGQTLLDLLPPQG</sequence>
<proteinExistence type="predicted"/>
<dbReference type="Proteomes" id="UP000054549">
    <property type="component" value="Unassembled WGS sequence"/>
</dbReference>
<evidence type="ECO:0000313" key="2">
    <source>
        <dbReference type="Proteomes" id="UP000054549"/>
    </source>
</evidence>
<dbReference type="EMBL" id="KN818353">
    <property type="protein sequence ID" value="KIL57929.1"/>
    <property type="molecule type" value="Genomic_DNA"/>
</dbReference>
<dbReference type="InParanoid" id="A0A0C2SV33"/>
<dbReference type="InterPro" id="IPR027417">
    <property type="entry name" value="P-loop_NTPase"/>
</dbReference>
<gene>
    <name evidence="1" type="ORF">M378DRAFT_181480</name>
</gene>
<dbReference type="HOGENOM" id="CLU_1916536_0_0_1"/>